<evidence type="ECO:0000256" key="1">
    <source>
        <dbReference type="ARBA" id="ARBA00004251"/>
    </source>
</evidence>
<keyword evidence="4" id="KW-0732">Signal</keyword>
<dbReference type="InterPro" id="IPR013106">
    <property type="entry name" value="Ig_V-set"/>
</dbReference>
<evidence type="ECO:0000256" key="10">
    <source>
        <dbReference type="ARBA" id="ARBA00023319"/>
    </source>
</evidence>
<dbReference type="PROSITE" id="PS50835">
    <property type="entry name" value="IG_LIKE"/>
    <property type="match status" value="1"/>
</dbReference>
<dbReference type="Gene3D" id="2.60.40.10">
    <property type="entry name" value="Immunoglobulins"/>
    <property type="match status" value="2"/>
</dbReference>
<evidence type="ECO:0000256" key="2">
    <source>
        <dbReference type="ARBA" id="ARBA00022475"/>
    </source>
</evidence>
<dbReference type="SUPFAM" id="SSF48726">
    <property type="entry name" value="Immunoglobulin"/>
    <property type="match status" value="2"/>
</dbReference>
<dbReference type="PROSITE" id="PS00290">
    <property type="entry name" value="IG_MHC"/>
    <property type="match status" value="1"/>
</dbReference>
<dbReference type="GO" id="GO:0031295">
    <property type="term" value="P:T cell costimulation"/>
    <property type="evidence" value="ECO:0007669"/>
    <property type="project" value="TreeGrafter"/>
</dbReference>
<evidence type="ECO:0000256" key="9">
    <source>
        <dbReference type="ARBA" id="ARBA00023180"/>
    </source>
</evidence>
<keyword evidence="7" id="KW-1015">Disulfide bond</keyword>
<feature type="non-terminal residue" evidence="13">
    <location>
        <position position="260"/>
    </location>
</feature>
<evidence type="ECO:0000256" key="3">
    <source>
        <dbReference type="ARBA" id="ARBA00022692"/>
    </source>
</evidence>
<name>A0A091HP41_BUCRH</name>
<keyword evidence="10" id="KW-0393">Immunoglobulin domain</keyword>
<dbReference type="Pfam" id="PF07686">
    <property type="entry name" value="V-set"/>
    <property type="match status" value="1"/>
</dbReference>
<dbReference type="EMBL" id="KL519320">
    <property type="protein sequence ID" value="KFO89083.1"/>
    <property type="molecule type" value="Genomic_DNA"/>
</dbReference>
<feature type="domain" description="Ig-like" evidence="12">
    <location>
        <begin position="1"/>
        <end position="109"/>
    </location>
</feature>
<keyword evidence="8" id="KW-0675">Receptor</keyword>
<feature type="non-terminal residue" evidence="13">
    <location>
        <position position="1"/>
    </location>
</feature>
<proteinExistence type="predicted"/>
<dbReference type="InterPro" id="IPR003006">
    <property type="entry name" value="Ig/MHC_CS"/>
</dbReference>
<keyword evidence="14" id="KW-1185">Reference proteome</keyword>
<dbReference type="InterPro" id="IPR013783">
    <property type="entry name" value="Ig-like_fold"/>
</dbReference>
<dbReference type="InterPro" id="IPR007110">
    <property type="entry name" value="Ig-like_dom"/>
</dbReference>
<protein>
    <submittedName>
        <fullName evidence="13">T-lymphocyte activation antigen CD80</fullName>
    </submittedName>
</protein>
<dbReference type="GO" id="GO:0042130">
    <property type="term" value="P:negative regulation of T cell proliferation"/>
    <property type="evidence" value="ECO:0007669"/>
    <property type="project" value="TreeGrafter"/>
</dbReference>
<evidence type="ECO:0000256" key="5">
    <source>
        <dbReference type="ARBA" id="ARBA00022989"/>
    </source>
</evidence>
<evidence type="ECO:0000256" key="11">
    <source>
        <dbReference type="SAM" id="Phobius"/>
    </source>
</evidence>
<gene>
    <name evidence="13" type="ORF">N320_02881</name>
</gene>
<dbReference type="AlphaFoldDB" id="A0A091HP41"/>
<accession>A0A091HP41</accession>
<dbReference type="Pfam" id="PF08205">
    <property type="entry name" value="C2-set_2"/>
    <property type="match status" value="1"/>
</dbReference>
<keyword evidence="6 11" id="KW-0472">Membrane</keyword>
<dbReference type="GO" id="GO:0009897">
    <property type="term" value="C:external side of plasma membrane"/>
    <property type="evidence" value="ECO:0007669"/>
    <property type="project" value="TreeGrafter"/>
</dbReference>
<evidence type="ECO:0000256" key="6">
    <source>
        <dbReference type="ARBA" id="ARBA00023136"/>
    </source>
</evidence>
<evidence type="ECO:0000256" key="4">
    <source>
        <dbReference type="ARBA" id="ARBA00022729"/>
    </source>
</evidence>
<dbReference type="GO" id="GO:0071222">
    <property type="term" value="P:cellular response to lipopolysaccharide"/>
    <property type="evidence" value="ECO:0007669"/>
    <property type="project" value="TreeGrafter"/>
</dbReference>
<evidence type="ECO:0000256" key="7">
    <source>
        <dbReference type="ARBA" id="ARBA00023157"/>
    </source>
</evidence>
<dbReference type="GO" id="GO:0006955">
    <property type="term" value="P:immune response"/>
    <property type="evidence" value="ECO:0007669"/>
    <property type="project" value="TreeGrafter"/>
</dbReference>
<dbReference type="PANTHER" id="PTHR25466">
    <property type="entry name" value="T-LYMPHOCYTE ACTIVATION ANTIGEN"/>
    <property type="match status" value="1"/>
</dbReference>
<keyword evidence="9" id="KW-0325">Glycoprotein</keyword>
<reference evidence="13 14" key="1">
    <citation type="submission" date="2014-04" db="EMBL/GenBank/DDBJ databases">
        <title>Genome evolution of avian class.</title>
        <authorList>
            <person name="Zhang G."/>
            <person name="Li C."/>
        </authorList>
    </citation>
    <scope>NUCLEOTIDE SEQUENCE [LARGE SCALE GENOMIC DNA]</scope>
    <source>
        <strain evidence="13">BGI_N320</strain>
    </source>
</reference>
<keyword evidence="3 11" id="KW-0812">Transmembrane</keyword>
<dbReference type="InterPro" id="IPR051713">
    <property type="entry name" value="T-cell_Activation_Regulation"/>
</dbReference>
<dbReference type="PANTHER" id="PTHR25466:SF4">
    <property type="entry name" value="T-LYMPHOCYTE ACTIVATION ANTIGEN CD80"/>
    <property type="match status" value="1"/>
</dbReference>
<organism evidence="13 14">
    <name type="scientific">Buceros rhinoceros silvestris</name>
    <dbReference type="NCBI Taxonomy" id="175836"/>
    <lineage>
        <taxon>Eukaryota</taxon>
        <taxon>Metazoa</taxon>
        <taxon>Chordata</taxon>
        <taxon>Craniata</taxon>
        <taxon>Vertebrata</taxon>
        <taxon>Euteleostomi</taxon>
        <taxon>Archelosauria</taxon>
        <taxon>Archosauria</taxon>
        <taxon>Dinosauria</taxon>
        <taxon>Saurischia</taxon>
        <taxon>Theropoda</taxon>
        <taxon>Coelurosauria</taxon>
        <taxon>Aves</taxon>
        <taxon>Neognathae</taxon>
        <taxon>Neoaves</taxon>
        <taxon>Telluraves</taxon>
        <taxon>Coraciimorphae</taxon>
        <taxon>Bucerotiformes</taxon>
        <taxon>Bucerotidae</taxon>
        <taxon>Buceros</taxon>
    </lineage>
</organism>
<dbReference type="InterPro" id="IPR013162">
    <property type="entry name" value="CD80_C2-set"/>
</dbReference>
<dbReference type="Proteomes" id="UP000054064">
    <property type="component" value="Unassembled WGS sequence"/>
</dbReference>
<dbReference type="GO" id="GO:0042102">
    <property type="term" value="P:positive regulation of T cell proliferation"/>
    <property type="evidence" value="ECO:0007669"/>
    <property type="project" value="TreeGrafter"/>
</dbReference>
<sequence>TGSAQEKKAVKSKVGDKVSLPCCRDIYSLKSLIDHRVYWQKNTTEVVLAYAKGIKISKNERYDNRTDMDTGNLTLWISPVEILDNGSYQCVVQHLSSKNPVVICDETVTLFVTADFSKPNVTAEVSTSSCESAEMLVRCSSHGGFPKPTISGALNNESAVWNDSQVFESSLSLYNVTAKLWVSVTKDINFTCSVEYSGFAKSTTLLLKKNCVVPPVSPTYKVITASSIIIIFLLVVTLAARYLSRHGKCSSFFNKLSLTA</sequence>
<evidence type="ECO:0000313" key="13">
    <source>
        <dbReference type="EMBL" id="KFO89083.1"/>
    </source>
</evidence>
<dbReference type="GO" id="GO:0007166">
    <property type="term" value="P:cell surface receptor signaling pathway"/>
    <property type="evidence" value="ECO:0007669"/>
    <property type="project" value="TreeGrafter"/>
</dbReference>
<keyword evidence="5 11" id="KW-1133">Transmembrane helix</keyword>
<evidence type="ECO:0000259" key="12">
    <source>
        <dbReference type="PROSITE" id="PS50835"/>
    </source>
</evidence>
<feature type="transmembrane region" description="Helical" evidence="11">
    <location>
        <begin position="222"/>
        <end position="243"/>
    </location>
</feature>
<comment type="subcellular location">
    <subcellularLocation>
        <location evidence="1">Cell membrane</location>
        <topology evidence="1">Single-pass type I membrane protein</topology>
    </subcellularLocation>
</comment>
<evidence type="ECO:0000313" key="14">
    <source>
        <dbReference type="Proteomes" id="UP000054064"/>
    </source>
</evidence>
<keyword evidence="2" id="KW-1003">Cell membrane</keyword>
<dbReference type="InterPro" id="IPR036179">
    <property type="entry name" value="Ig-like_dom_sf"/>
</dbReference>
<evidence type="ECO:0000256" key="8">
    <source>
        <dbReference type="ARBA" id="ARBA00023170"/>
    </source>
</evidence>